<keyword evidence="6 10" id="KW-0067">ATP-binding</keyword>
<keyword evidence="14" id="KW-1185">Reference proteome</keyword>
<dbReference type="SUPFAM" id="SSF81653">
    <property type="entry name" value="Calcium ATPase, transduction domain A"/>
    <property type="match status" value="1"/>
</dbReference>
<keyword evidence="10" id="KW-1003">Cell membrane</keyword>
<dbReference type="Gene3D" id="3.40.50.1000">
    <property type="entry name" value="HAD superfamily/HAD-like"/>
    <property type="match status" value="1"/>
</dbReference>
<evidence type="ECO:0000313" key="14">
    <source>
        <dbReference type="Proteomes" id="UP000315037"/>
    </source>
</evidence>
<comment type="caution">
    <text evidence="13">The sequence shown here is derived from an EMBL/GenBank/DDBJ whole genome shotgun (WGS) entry which is preliminary data.</text>
</comment>
<protein>
    <submittedName>
        <fullName evidence="13">Heavy metal translocating P-type ATPase</fullName>
    </submittedName>
</protein>
<name>A0A506UL97_9PROT</name>
<evidence type="ECO:0000256" key="6">
    <source>
        <dbReference type="ARBA" id="ARBA00022840"/>
    </source>
</evidence>
<dbReference type="InterPro" id="IPR036412">
    <property type="entry name" value="HAD-like_sf"/>
</dbReference>
<dbReference type="Gene3D" id="3.40.1110.10">
    <property type="entry name" value="Calcium-transporting ATPase, cytoplasmic domain N"/>
    <property type="match status" value="1"/>
</dbReference>
<accession>A0A506UL97</accession>
<dbReference type="Gene3D" id="3.30.70.100">
    <property type="match status" value="1"/>
</dbReference>
<feature type="region of interest" description="Disordered" evidence="11">
    <location>
        <begin position="118"/>
        <end position="142"/>
    </location>
</feature>
<dbReference type="Gene3D" id="2.70.150.10">
    <property type="entry name" value="Calcium-transporting ATPase, cytoplasmic transduction domain A"/>
    <property type="match status" value="1"/>
</dbReference>
<dbReference type="SFLD" id="SFLDS00003">
    <property type="entry name" value="Haloacid_Dehalogenase"/>
    <property type="match status" value="1"/>
</dbReference>
<keyword evidence="4 10" id="KW-0479">Metal-binding</keyword>
<dbReference type="InterPro" id="IPR027256">
    <property type="entry name" value="P-typ_ATPase_IB"/>
</dbReference>
<evidence type="ECO:0000256" key="1">
    <source>
        <dbReference type="ARBA" id="ARBA00004127"/>
    </source>
</evidence>
<evidence type="ECO:0000256" key="5">
    <source>
        <dbReference type="ARBA" id="ARBA00022741"/>
    </source>
</evidence>
<evidence type="ECO:0000313" key="13">
    <source>
        <dbReference type="EMBL" id="TPW33943.1"/>
    </source>
</evidence>
<evidence type="ECO:0000256" key="4">
    <source>
        <dbReference type="ARBA" id="ARBA00022723"/>
    </source>
</evidence>
<feature type="transmembrane region" description="Helical" evidence="10">
    <location>
        <begin position="178"/>
        <end position="196"/>
    </location>
</feature>
<feature type="transmembrane region" description="Helical" evidence="10">
    <location>
        <begin position="758"/>
        <end position="775"/>
    </location>
</feature>
<dbReference type="GO" id="GO:0055070">
    <property type="term" value="P:copper ion homeostasis"/>
    <property type="evidence" value="ECO:0007669"/>
    <property type="project" value="TreeGrafter"/>
</dbReference>
<feature type="transmembrane region" description="Helical" evidence="10">
    <location>
        <begin position="399"/>
        <end position="422"/>
    </location>
</feature>
<keyword evidence="7" id="KW-1278">Translocase</keyword>
<dbReference type="Pfam" id="PF00122">
    <property type="entry name" value="E1-E2_ATPase"/>
    <property type="match status" value="1"/>
</dbReference>
<dbReference type="PROSITE" id="PS00154">
    <property type="entry name" value="ATPASE_E1_E2"/>
    <property type="match status" value="1"/>
</dbReference>
<dbReference type="InterPro" id="IPR023299">
    <property type="entry name" value="ATPase_P-typ_cyto_dom_N"/>
</dbReference>
<dbReference type="InterPro" id="IPR044492">
    <property type="entry name" value="P_typ_ATPase_HD_dom"/>
</dbReference>
<dbReference type="SUPFAM" id="SSF81665">
    <property type="entry name" value="Calcium ATPase, transmembrane domain M"/>
    <property type="match status" value="1"/>
</dbReference>
<dbReference type="NCBIfam" id="TIGR01494">
    <property type="entry name" value="ATPase_P-type"/>
    <property type="match status" value="2"/>
</dbReference>
<dbReference type="InterPro" id="IPR023214">
    <property type="entry name" value="HAD_sf"/>
</dbReference>
<keyword evidence="9 10" id="KW-0472">Membrane</keyword>
<evidence type="ECO:0000256" key="3">
    <source>
        <dbReference type="ARBA" id="ARBA00022692"/>
    </source>
</evidence>
<feature type="transmembrane region" description="Helical" evidence="10">
    <location>
        <begin position="151"/>
        <end position="172"/>
    </location>
</feature>
<comment type="subcellular location">
    <subcellularLocation>
        <location evidence="10">Cell membrane</location>
    </subcellularLocation>
    <subcellularLocation>
        <location evidence="1">Endomembrane system</location>
        <topology evidence="1">Multi-pass membrane protein</topology>
    </subcellularLocation>
</comment>
<dbReference type="AlphaFoldDB" id="A0A506UL97"/>
<dbReference type="InterPro" id="IPR006121">
    <property type="entry name" value="HMA_dom"/>
</dbReference>
<comment type="similarity">
    <text evidence="2 10">Belongs to the cation transport ATPase (P-type) (TC 3.A.3) family. Type IB subfamily.</text>
</comment>
<dbReference type="NCBIfam" id="TIGR01525">
    <property type="entry name" value="ATPase-IB_hvy"/>
    <property type="match status" value="1"/>
</dbReference>
<dbReference type="GO" id="GO:0043682">
    <property type="term" value="F:P-type divalent copper transporter activity"/>
    <property type="evidence" value="ECO:0007669"/>
    <property type="project" value="TreeGrafter"/>
</dbReference>
<dbReference type="InterPro" id="IPR001757">
    <property type="entry name" value="P_typ_ATPase"/>
</dbReference>
<dbReference type="GO" id="GO:0012505">
    <property type="term" value="C:endomembrane system"/>
    <property type="evidence" value="ECO:0007669"/>
    <property type="project" value="UniProtKB-SubCell"/>
</dbReference>
<keyword evidence="3 10" id="KW-0812">Transmembrane</keyword>
<feature type="transmembrane region" description="Helical" evidence="10">
    <location>
        <begin position="217"/>
        <end position="236"/>
    </location>
</feature>
<dbReference type="InterPro" id="IPR023298">
    <property type="entry name" value="ATPase_P-typ_TM_dom_sf"/>
</dbReference>
<dbReference type="PANTHER" id="PTHR43520:SF8">
    <property type="entry name" value="P-TYPE CU(+) TRANSPORTER"/>
    <property type="match status" value="1"/>
</dbReference>
<evidence type="ECO:0000256" key="7">
    <source>
        <dbReference type="ARBA" id="ARBA00022967"/>
    </source>
</evidence>
<dbReference type="SFLD" id="SFLDG00002">
    <property type="entry name" value="C1.7:_P-type_atpase_like"/>
    <property type="match status" value="1"/>
</dbReference>
<dbReference type="Proteomes" id="UP000315037">
    <property type="component" value="Unassembled WGS sequence"/>
</dbReference>
<proteinExistence type="inferred from homology"/>
<sequence>MKADQAPASRPVIFKPILFKPVVFKIEGMSCAACAVRLQRVLGRVLASFFQSSPAHDGQAGAEEAAPHEVNVSFATGTAQLLVPAALSHAQEELLVHEVVQAAEKAGFTALPEENLQQAAGAPPGPAASESGKRPFSRLAGENGKSGRQGFLILADFTVALMCTLPLMLPMLPGCGDLMPLPWVQLVLASVVQFWCARRFWRQGWAALRHGGANMDVLVILGSFAAWCWSVAVMVLRLPQPLYFDSGATVITLVLLGRWLELQARNSARAGLAHLLQARPVMAHLESPGPDGETLLVDVPAGQLQPGQVVIVRPGETVPADGTVLHGISELDESLLSGESMPVERGPGQQVLAGAINRLGALGVRVEQAGETTELARIVQLVARAQASKADIQTLADRISAVFVPVVLAVALLALLGNWIWLGAFAPALIRAVAVLVVACPCALGLATPTAIMVGTARGARAGILFRSARALERARKLTMLVFDKTGTLTEGRPSLVACQAVAPYSETYLLALAAALERVSEHPLARAVRAAAEERVPGEIPESVLENTLPKLVDIRAVPGQGIEGALPQGGQAWLGTRAFLESRHVGWTAEATAWLDRQETLGHTAVAVAWQRTAAQPAQLVGFLAFADRLRPEDRAVLQALVAEGITPALLSGDQPRVAHLVARALGIEIVRAGVLPGQKAEEIARLEAEGQIVGMVGDGINDAPALAEADLGIALGSGAALALESADIVLMRGGLAALPPALSLSAAVMRCIRQNLFFAFGYNALCIPLAALGVLSPVFASAMMALSSVCVVGNALLLNRWHPRFPSAEA</sequence>
<keyword evidence="8 10" id="KW-1133">Transmembrane helix</keyword>
<evidence type="ECO:0000256" key="2">
    <source>
        <dbReference type="ARBA" id="ARBA00006024"/>
    </source>
</evidence>
<dbReference type="InterPro" id="IPR059000">
    <property type="entry name" value="ATPase_P-type_domA"/>
</dbReference>
<feature type="domain" description="P-type ATPase A" evidence="12">
    <location>
        <begin position="296"/>
        <end position="382"/>
    </location>
</feature>
<dbReference type="PRINTS" id="PR00119">
    <property type="entry name" value="CATATPASE"/>
</dbReference>
<evidence type="ECO:0000256" key="9">
    <source>
        <dbReference type="ARBA" id="ARBA00023136"/>
    </source>
</evidence>
<organism evidence="13 14">
    <name type="scientific">Oecophyllibacter saccharovorans</name>
    <dbReference type="NCBI Taxonomy" id="2558360"/>
    <lineage>
        <taxon>Bacteria</taxon>
        <taxon>Pseudomonadati</taxon>
        <taxon>Pseudomonadota</taxon>
        <taxon>Alphaproteobacteria</taxon>
        <taxon>Acetobacterales</taxon>
        <taxon>Acetobacteraceae</taxon>
        <taxon>Oecophyllibacter</taxon>
    </lineage>
</organism>
<feature type="transmembrane region" description="Helical" evidence="10">
    <location>
        <begin position="242"/>
        <end position="260"/>
    </location>
</feature>
<dbReference type="FunFam" id="2.70.150.10:FF:000002">
    <property type="entry name" value="Copper-transporting ATPase 1, putative"/>
    <property type="match status" value="1"/>
</dbReference>
<keyword evidence="5 10" id="KW-0547">Nucleotide-binding</keyword>
<dbReference type="EMBL" id="SORZ01000002">
    <property type="protein sequence ID" value="TPW33943.1"/>
    <property type="molecule type" value="Genomic_DNA"/>
</dbReference>
<dbReference type="SFLD" id="SFLDF00027">
    <property type="entry name" value="p-type_atpase"/>
    <property type="match status" value="1"/>
</dbReference>
<dbReference type="PANTHER" id="PTHR43520">
    <property type="entry name" value="ATP7, ISOFORM B"/>
    <property type="match status" value="1"/>
</dbReference>
<evidence type="ECO:0000256" key="10">
    <source>
        <dbReference type="RuleBase" id="RU362081"/>
    </source>
</evidence>
<dbReference type="GO" id="GO:0005507">
    <property type="term" value="F:copper ion binding"/>
    <property type="evidence" value="ECO:0007669"/>
    <property type="project" value="TreeGrafter"/>
</dbReference>
<reference evidence="13 14" key="1">
    <citation type="submission" date="2019-03" db="EMBL/GenBank/DDBJ databases">
        <title>The complete genome sequence of Neokomagataea sp. Jb2 NBRC113641.</title>
        <authorList>
            <person name="Chua K.-O."/>
            <person name="Chan K.-G."/>
            <person name="See-Too W.-S."/>
        </authorList>
    </citation>
    <scope>NUCLEOTIDE SEQUENCE [LARGE SCALE GENOMIC DNA]</scope>
    <source>
        <strain evidence="13 14">Jb2</strain>
    </source>
</reference>
<dbReference type="GO" id="GO:0005524">
    <property type="term" value="F:ATP binding"/>
    <property type="evidence" value="ECO:0007669"/>
    <property type="project" value="UniProtKB-UniRule"/>
</dbReference>
<feature type="transmembrane region" description="Helical" evidence="10">
    <location>
        <begin position="781"/>
        <end position="801"/>
    </location>
</feature>
<evidence type="ECO:0000256" key="8">
    <source>
        <dbReference type="ARBA" id="ARBA00022989"/>
    </source>
</evidence>
<dbReference type="InterPro" id="IPR008250">
    <property type="entry name" value="ATPase_P-typ_transduc_dom_A_sf"/>
</dbReference>
<feature type="transmembrane region" description="Helical" evidence="10">
    <location>
        <begin position="428"/>
        <end position="454"/>
    </location>
</feature>
<dbReference type="Pfam" id="PF00702">
    <property type="entry name" value="Hydrolase"/>
    <property type="match status" value="1"/>
</dbReference>
<evidence type="ECO:0000256" key="11">
    <source>
        <dbReference type="SAM" id="MobiDB-lite"/>
    </source>
</evidence>
<dbReference type="SUPFAM" id="SSF56784">
    <property type="entry name" value="HAD-like"/>
    <property type="match status" value="1"/>
</dbReference>
<evidence type="ECO:0000259" key="12">
    <source>
        <dbReference type="Pfam" id="PF00122"/>
    </source>
</evidence>
<dbReference type="GO" id="GO:0005886">
    <property type="term" value="C:plasma membrane"/>
    <property type="evidence" value="ECO:0007669"/>
    <property type="project" value="UniProtKB-SubCell"/>
</dbReference>
<dbReference type="InterPro" id="IPR018303">
    <property type="entry name" value="ATPase_P-typ_P_site"/>
</dbReference>
<dbReference type="CDD" id="cd00371">
    <property type="entry name" value="HMA"/>
    <property type="match status" value="1"/>
</dbReference>
<dbReference type="GO" id="GO:0016887">
    <property type="term" value="F:ATP hydrolysis activity"/>
    <property type="evidence" value="ECO:0007669"/>
    <property type="project" value="InterPro"/>
</dbReference>
<gene>
    <name evidence="13" type="ORF">E3202_04985</name>
</gene>